<evidence type="ECO:0000313" key="2">
    <source>
        <dbReference type="EMBL" id="BAT59879.1"/>
    </source>
</evidence>
<keyword evidence="3" id="KW-1185">Reference proteome</keyword>
<dbReference type="AlphaFoldDB" id="A0A0S3PV97"/>
<proteinExistence type="predicted"/>
<reference evidence="2 3" key="1">
    <citation type="submission" date="2015-08" db="EMBL/GenBank/DDBJ databases">
        <title>Investigation of the bacterial diversity of lava forest soil.</title>
        <authorList>
            <person name="Lee J.S."/>
        </authorList>
    </citation>
    <scope>NUCLEOTIDE SEQUENCE [LARGE SCALE GENOMIC DNA]</scope>
    <source>
        <strain evidence="2 3">GJW-30</strain>
    </source>
</reference>
<name>A0A0S3PV97_9BRAD</name>
<dbReference type="KEGG" id="vgo:GJW-30_1_02414"/>
<gene>
    <name evidence="2" type="ORF">GJW-30_1_02414</name>
</gene>
<feature type="compositionally biased region" description="Basic and acidic residues" evidence="1">
    <location>
        <begin position="74"/>
        <end position="86"/>
    </location>
</feature>
<feature type="region of interest" description="Disordered" evidence="1">
    <location>
        <begin position="55"/>
        <end position="86"/>
    </location>
</feature>
<dbReference type="EMBL" id="AP014946">
    <property type="protein sequence ID" value="BAT59879.1"/>
    <property type="molecule type" value="Genomic_DNA"/>
</dbReference>
<evidence type="ECO:0000256" key="1">
    <source>
        <dbReference type="SAM" id="MobiDB-lite"/>
    </source>
</evidence>
<accession>A0A0S3PV97</accession>
<feature type="compositionally biased region" description="Basic residues" evidence="1">
    <location>
        <begin position="55"/>
        <end position="66"/>
    </location>
</feature>
<sequence length="86" mass="9359">MADKDKKRDPASGAALYEAERVALLARTEKLRALRLAREAEEAANAPVVEPKVKTVKAKGTAKKKKEPAGKLSDWMKSRSDSGHNS</sequence>
<organism evidence="2 3">
    <name type="scientific">Variibacter gotjawalensis</name>
    <dbReference type="NCBI Taxonomy" id="1333996"/>
    <lineage>
        <taxon>Bacteria</taxon>
        <taxon>Pseudomonadati</taxon>
        <taxon>Pseudomonadota</taxon>
        <taxon>Alphaproteobacteria</taxon>
        <taxon>Hyphomicrobiales</taxon>
        <taxon>Nitrobacteraceae</taxon>
        <taxon>Variibacter</taxon>
    </lineage>
</organism>
<protein>
    <submittedName>
        <fullName evidence="2">Uncharacterized protein</fullName>
    </submittedName>
</protein>
<dbReference type="RefSeq" id="WP_096355623.1">
    <property type="nucleotide sequence ID" value="NZ_AP014946.1"/>
</dbReference>
<dbReference type="Proteomes" id="UP000236884">
    <property type="component" value="Chromosome"/>
</dbReference>
<evidence type="ECO:0000313" key="3">
    <source>
        <dbReference type="Proteomes" id="UP000236884"/>
    </source>
</evidence>